<evidence type="ECO:0000313" key="1">
    <source>
        <dbReference type="EMBL" id="WIY25781.1"/>
    </source>
</evidence>
<sequence length="63" mass="6953">MKRFIEGDDREQGVLFSAHLEGFVSDDNPVRAVDAFVDALDLVDIGFTALPRQDGPVTIPLEH</sequence>
<dbReference type="RefSeq" id="WP_270921221.1">
    <property type="nucleotide sequence ID" value="NZ_CP127247.1"/>
</dbReference>
<keyword evidence="2" id="KW-1185">Reference proteome</keyword>
<proteinExistence type="predicted"/>
<protein>
    <submittedName>
        <fullName evidence="1">Uncharacterized protein</fullName>
    </submittedName>
</protein>
<dbReference type="EMBL" id="CP127247">
    <property type="protein sequence ID" value="WIY25781.1"/>
    <property type="molecule type" value="Genomic_DNA"/>
</dbReference>
<evidence type="ECO:0000313" key="2">
    <source>
        <dbReference type="Proteomes" id="UP001238334"/>
    </source>
</evidence>
<dbReference type="Proteomes" id="UP001238334">
    <property type="component" value="Chromosome"/>
</dbReference>
<reference evidence="1 2" key="1">
    <citation type="submission" date="2023-06" db="EMBL/GenBank/DDBJ databases">
        <title>Parasedimentitalea psychrophila sp. nov., a psychrophilic bacterium isolated from deep-sea sediment.</title>
        <authorList>
            <person name="Li A."/>
        </authorList>
    </citation>
    <scope>NUCLEOTIDE SEQUENCE [LARGE SCALE GENOMIC DNA]</scope>
    <source>
        <strain evidence="1 2">QS115</strain>
    </source>
</reference>
<name>A0A9Y2KZ46_9RHOB</name>
<dbReference type="KEGG" id="ppso:QPJ95_02230"/>
<dbReference type="AlphaFoldDB" id="A0A9Y2KZ46"/>
<gene>
    <name evidence="1" type="ORF">QPJ95_02230</name>
</gene>
<organism evidence="1 2">
    <name type="scientific">Parasedimentitalea psychrophila</name>
    <dbReference type="NCBI Taxonomy" id="2997337"/>
    <lineage>
        <taxon>Bacteria</taxon>
        <taxon>Pseudomonadati</taxon>
        <taxon>Pseudomonadota</taxon>
        <taxon>Alphaproteobacteria</taxon>
        <taxon>Rhodobacterales</taxon>
        <taxon>Paracoccaceae</taxon>
        <taxon>Parasedimentitalea</taxon>
    </lineage>
</organism>
<accession>A0A9Y2KZ46</accession>